<dbReference type="EMBL" id="JAPDRK010000028">
    <property type="protein sequence ID" value="KAJ9602167.1"/>
    <property type="molecule type" value="Genomic_DNA"/>
</dbReference>
<keyword evidence="5" id="KW-0539">Nucleus</keyword>
<dbReference type="InterPro" id="IPR001138">
    <property type="entry name" value="Zn2Cys6_DnaBD"/>
</dbReference>
<keyword evidence="2" id="KW-0805">Transcription regulation</keyword>
<evidence type="ECO:0000256" key="5">
    <source>
        <dbReference type="ARBA" id="ARBA00023242"/>
    </source>
</evidence>
<dbReference type="GO" id="GO:0045944">
    <property type="term" value="P:positive regulation of transcription by RNA polymerase II"/>
    <property type="evidence" value="ECO:0007669"/>
    <property type="project" value="TreeGrafter"/>
</dbReference>
<evidence type="ECO:0000313" key="9">
    <source>
        <dbReference type="Proteomes" id="UP001172673"/>
    </source>
</evidence>
<keyword evidence="9" id="KW-1185">Reference proteome</keyword>
<evidence type="ECO:0000256" key="3">
    <source>
        <dbReference type="ARBA" id="ARBA00023125"/>
    </source>
</evidence>
<dbReference type="GO" id="GO:0006351">
    <property type="term" value="P:DNA-templated transcription"/>
    <property type="evidence" value="ECO:0007669"/>
    <property type="project" value="InterPro"/>
</dbReference>
<keyword evidence="1" id="KW-0479">Metal-binding</keyword>
<dbReference type="Pfam" id="PF00172">
    <property type="entry name" value="Zn_clus"/>
    <property type="match status" value="1"/>
</dbReference>
<proteinExistence type="predicted"/>
<accession>A0AA38WPG2</accession>
<dbReference type="SUPFAM" id="SSF57701">
    <property type="entry name" value="Zn2/Cys6 DNA-binding domain"/>
    <property type="match status" value="1"/>
</dbReference>
<evidence type="ECO:0000256" key="4">
    <source>
        <dbReference type="ARBA" id="ARBA00023163"/>
    </source>
</evidence>
<organism evidence="8 9">
    <name type="scientific">Cladophialophora chaetospira</name>
    <dbReference type="NCBI Taxonomy" id="386627"/>
    <lineage>
        <taxon>Eukaryota</taxon>
        <taxon>Fungi</taxon>
        <taxon>Dikarya</taxon>
        <taxon>Ascomycota</taxon>
        <taxon>Pezizomycotina</taxon>
        <taxon>Eurotiomycetes</taxon>
        <taxon>Chaetothyriomycetidae</taxon>
        <taxon>Chaetothyriales</taxon>
        <taxon>Herpotrichiellaceae</taxon>
        <taxon>Cladophialophora</taxon>
    </lineage>
</organism>
<sequence>MELVNRPSKRQRRDNDASEDVLLSSSKRTSRACDLCRAKKNKCGGQRPRCSACTRAGLECTYGTHAKKRGFPTGYVRVLEALWALVFTAIPDGENTVLTLLQDSVIGHDNDEKVILHNGHFDGHESPRSIWEKSLVRAEIERMVSGLESPAGMDLNEFQSSHVGLSRPAIPLPAWSLPQFSSLDEIATSTPSAERAIISVPNDPEFRTASSNLLNLSPENLEPGPNMPTGASDPMSIVEQHGESISTFPTDSWALIDGYFRFNNCWLPIMPKHDVVRILSSAQEGSGGSVHELTLLRAIFAVASTQSDPNKKNNPTDSKEERVQLYYRQALSTEPHQHAEFCREHVQALLLLAMVDMARDRWQEAYLLVGRATRTLLLWHAHFPNRNLLDHSAGTAPQEPARVLLATFALDTIIAAHLEVLPHLRTRDIEVHLEFDEIGAEEWSQWSTNNTTGASQYHHQPVRALSTFKAYTKLLAILNDLCCTIHTHTPGSRRTDIDQCLRELETWKALLPKHCRVDHLDTLSQTVHAYLPPAANLFVTFEAVAAYVQALEGSCPLALLTGQGIPAILKDCPARRLYDEVFGQSKWGGILHFHNRVLLKAHQPQSPAESAEPHAFGINTQHVVRNVRDQIGHVQRMGARSISFNPTTLQPSMDGDYPFLDAGLPNGRQVGAPGTTERNNYGQLQMPTTVSQHGIDAPQSVFAEQLMISTPSHATSNALYDESFDANTIESLLAELSTTQGSDWNEISSQFRYNLGFTNNDVGLS</sequence>
<comment type="caution">
    <text evidence="8">The sequence shown here is derived from an EMBL/GenBank/DDBJ whole genome shotgun (WGS) entry which is preliminary data.</text>
</comment>
<dbReference type="CDD" id="cd00067">
    <property type="entry name" value="GAL4"/>
    <property type="match status" value="1"/>
</dbReference>
<dbReference type="Proteomes" id="UP001172673">
    <property type="component" value="Unassembled WGS sequence"/>
</dbReference>
<dbReference type="Pfam" id="PF04082">
    <property type="entry name" value="Fungal_trans"/>
    <property type="match status" value="1"/>
</dbReference>
<dbReference type="SMART" id="SM00066">
    <property type="entry name" value="GAL4"/>
    <property type="match status" value="1"/>
</dbReference>
<evidence type="ECO:0000259" key="7">
    <source>
        <dbReference type="PROSITE" id="PS50048"/>
    </source>
</evidence>
<feature type="domain" description="Zn(2)-C6 fungal-type" evidence="7">
    <location>
        <begin position="32"/>
        <end position="62"/>
    </location>
</feature>
<dbReference type="AlphaFoldDB" id="A0AA38WPG2"/>
<dbReference type="CDD" id="cd12148">
    <property type="entry name" value="fungal_TF_MHR"/>
    <property type="match status" value="1"/>
</dbReference>
<reference evidence="8" key="1">
    <citation type="submission" date="2022-10" db="EMBL/GenBank/DDBJ databases">
        <title>Culturing micro-colonial fungi from biological soil crusts in the Mojave desert and describing Neophaeococcomyces mojavensis, and introducing the new genera and species Taxawa tesnikishii.</title>
        <authorList>
            <person name="Kurbessoian T."/>
            <person name="Stajich J.E."/>
        </authorList>
    </citation>
    <scope>NUCLEOTIDE SEQUENCE</scope>
    <source>
        <strain evidence="8">TK_41</strain>
    </source>
</reference>
<dbReference type="PROSITE" id="PS00463">
    <property type="entry name" value="ZN2_CY6_FUNGAL_1"/>
    <property type="match status" value="1"/>
</dbReference>
<dbReference type="GO" id="GO:0008270">
    <property type="term" value="F:zinc ion binding"/>
    <property type="evidence" value="ECO:0007669"/>
    <property type="project" value="InterPro"/>
</dbReference>
<dbReference type="PANTHER" id="PTHR47655:SF2">
    <property type="entry name" value="QUINIC ACID UTILIZATION ACTIVATOR"/>
    <property type="match status" value="1"/>
</dbReference>
<dbReference type="PROSITE" id="PS50048">
    <property type="entry name" value="ZN2_CY6_FUNGAL_2"/>
    <property type="match status" value="1"/>
</dbReference>
<dbReference type="InterPro" id="IPR007219">
    <property type="entry name" value="XnlR_reg_dom"/>
</dbReference>
<dbReference type="PANTHER" id="PTHR47655">
    <property type="entry name" value="QUINIC ACID UTILIZATION ACTIVATOR"/>
    <property type="match status" value="1"/>
</dbReference>
<dbReference type="GO" id="GO:0000981">
    <property type="term" value="F:DNA-binding transcription factor activity, RNA polymerase II-specific"/>
    <property type="evidence" value="ECO:0007669"/>
    <property type="project" value="InterPro"/>
</dbReference>
<evidence type="ECO:0000256" key="6">
    <source>
        <dbReference type="SAM" id="MobiDB-lite"/>
    </source>
</evidence>
<dbReference type="InterPro" id="IPR036864">
    <property type="entry name" value="Zn2-C6_fun-type_DNA-bd_sf"/>
</dbReference>
<dbReference type="GO" id="GO:0003677">
    <property type="term" value="F:DNA binding"/>
    <property type="evidence" value="ECO:0007669"/>
    <property type="project" value="UniProtKB-KW"/>
</dbReference>
<protein>
    <recommendedName>
        <fullName evidence="7">Zn(2)-C6 fungal-type domain-containing protein</fullName>
    </recommendedName>
</protein>
<dbReference type="Gene3D" id="4.10.240.10">
    <property type="entry name" value="Zn(2)-C6 fungal-type DNA-binding domain"/>
    <property type="match status" value="1"/>
</dbReference>
<evidence type="ECO:0000256" key="2">
    <source>
        <dbReference type="ARBA" id="ARBA00023015"/>
    </source>
</evidence>
<feature type="region of interest" description="Disordered" evidence="6">
    <location>
        <begin position="1"/>
        <end position="23"/>
    </location>
</feature>
<evidence type="ECO:0000256" key="1">
    <source>
        <dbReference type="ARBA" id="ARBA00022723"/>
    </source>
</evidence>
<keyword evidence="4" id="KW-0804">Transcription</keyword>
<keyword evidence="3" id="KW-0238">DNA-binding</keyword>
<gene>
    <name evidence="8" type="ORF">H2200_013287</name>
</gene>
<name>A0AA38WPG2_9EURO</name>
<dbReference type="InterPro" id="IPR052783">
    <property type="entry name" value="Metabolic/Drug-Res_Regulator"/>
</dbReference>
<evidence type="ECO:0000313" key="8">
    <source>
        <dbReference type="EMBL" id="KAJ9602167.1"/>
    </source>
</evidence>